<dbReference type="Proteomes" id="UP000187506">
    <property type="component" value="Chromosome"/>
</dbReference>
<dbReference type="InterPro" id="IPR054170">
    <property type="entry name" value="RlmL_1st"/>
</dbReference>
<accession>A0AAC9PVX9</accession>
<dbReference type="SMART" id="SM00981">
    <property type="entry name" value="THUMP"/>
    <property type="match status" value="1"/>
</dbReference>
<reference evidence="5 6" key="1">
    <citation type="submission" date="2017-01" db="EMBL/GenBank/DDBJ databases">
        <title>Complete genome of Lacinutrix venerupis DOK2-8 isolated from seawater in Dokdo.</title>
        <authorList>
            <person name="Chi W.-J."/>
            <person name="Kim J.H."/>
        </authorList>
    </citation>
    <scope>NUCLEOTIDE SEQUENCE [LARGE SCALE GENOMIC DNA]</scope>
    <source>
        <strain evidence="5 6">DOK2-8</strain>
    </source>
</reference>
<dbReference type="PROSITE" id="PS51165">
    <property type="entry name" value="THUMP"/>
    <property type="match status" value="1"/>
</dbReference>
<evidence type="ECO:0000313" key="5">
    <source>
        <dbReference type="EMBL" id="APY00172.1"/>
    </source>
</evidence>
<dbReference type="Gene3D" id="3.40.50.150">
    <property type="entry name" value="Vaccinia Virus protein VP39"/>
    <property type="match status" value="1"/>
</dbReference>
<dbReference type="AlphaFoldDB" id="A0AAC9PVX9"/>
<dbReference type="InterPro" id="IPR029063">
    <property type="entry name" value="SAM-dependent_MTases_sf"/>
</dbReference>
<proteinExistence type="predicted"/>
<dbReference type="InterPro" id="IPR002052">
    <property type="entry name" value="DNA_methylase_N6_adenine_CS"/>
</dbReference>
<dbReference type="Pfam" id="PF22020">
    <property type="entry name" value="RlmL_1st"/>
    <property type="match status" value="1"/>
</dbReference>
<keyword evidence="3" id="KW-0694">RNA-binding</keyword>
<evidence type="ECO:0000256" key="3">
    <source>
        <dbReference type="PROSITE-ProRule" id="PRU00529"/>
    </source>
</evidence>
<name>A0AAC9PVX9_9FLAO</name>
<evidence type="ECO:0000259" key="4">
    <source>
        <dbReference type="PROSITE" id="PS51165"/>
    </source>
</evidence>
<evidence type="ECO:0000313" key="6">
    <source>
        <dbReference type="Proteomes" id="UP000187506"/>
    </source>
</evidence>
<dbReference type="CDD" id="cd11715">
    <property type="entry name" value="THUMP_AdoMetMT"/>
    <property type="match status" value="1"/>
</dbReference>
<dbReference type="SUPFAM" id="SSF53335">
    <property type="entry name" value="S-adenosyl-L-methionine-dependent methyltransferases"/>
    <property type="match status" value="1"/>
</dbReference>
<dbReference type="KEGG" id="lvn:BWR22_07545"/>
<protein>
    <submittedName>
        <fullName evidence="5">RNA methyltransferase</fullName>
    </submittedName>
</protein>
<keyword evidence="6" id="KW-1185">Reference proteome</keyword>
<dbReference type="GO" id="GO:0003723">
    <property type="term" value="F:RNA binding"/>
    <property type="evidence" value="ECO:0007669"/>
    <property type="project" value="UniProtKB-UniRule"/>
</dbReference>
<evidence type="ECO:0000256" key="2">
    <source>
        <dbReference type="ARBA" id="ARBA00022679"/>
    </source>
</evidence>
<dbReference type="GO" id="GO:0008990">
    <property type="term" value="F:rRNA (guanine-N2-)-methyltransferase activity"/>
    <property type="evidence" value="ECO:0007669"/>
    <property type="project" value="TreeGrafter"/>
</dbReference>
<evidence type="ECO:0000256" key="1">
    <source>
        <dbReference type="ARBA" id="ARBA00022603"/>
    </source>
</evidence>
<sequence>MEDNYKMVAKTLFGFEEILAKELTQLGAINVKQGVRNVSFEGDKGFMYKANLGLRTAIKILKPIKTFRVSSEKDLYTNVYRMNWDKHMKSSGTLAVNATVHSKVFTHSQYAALKVKDAIVDKFRDQTGERPNVDLRFPDLKINVHIDRSVCTISLDTSGESLHRRGYKTATNIAPINEVLAAGLIMLSGWDGQTDFMDPMCGSGTILAEAAMIACNIPPNLMRKEFAFERWNDWDVELFEKIEESLLKKTRDFHHKILGYDKSPSAVAKAKDNIKNAHLDEFITIKHEDFFKTQKAGEAKLHMVFNPPYGERLDIEMESFYKNIGDTLKQGYPNTNAWFITSNLEAIKHVGLRPSRKIKLMNAKLESRLVKYEMYAGSKKGKYMDN</sequence>
<keyword evidence="2" id="KW-0808">Transferase</keyword>
<dbReference type="EMBL" id="CP019352">
    <property type="protein sequence ID" value="APY00172.1"/>
    <property type="molecule type" value="Genomic_DNA"/>
</dbReference>
<dbReference type="InterPro" id="IPR000241">
    <property type="entry name" value="RlmKL-like_Mtase"/>
</dbReference>
<gene>
    <name evidence="5" type="ORF">BWR22_07545</name>
</gene>
<dbReference type="PANTHER" id="PTHR47313:SF1">
    <property type="entry name" value="RIBOSOMAL RNA LARGE SUBUNIT METHYLTRANSFERASE K_L"/>
    <property type="match status" value="1"/>
</dbReference>
<dbReference type="RefSeq" id="WP_076733079.1">
    <property type="nucleotide sequence ID" value="NZ_CP019352.1"/>
</dbReference>
<feature type="domain" description="THUMP" evidence="4">
    <location>
        <begin position="46"/>
        <end position="157"/>
    </location>
</feature>
<keyword evidence="1 5" id="KW-0489">Methyltransferase</keyword>
<dbReference type="Pfam" id="PF01170">
    <property type="entry name" value="UPF0020"/>
    <property type="match status" value="1"/>
</dbReference>
<organism evidence="5 6">
    <name type="scientific">Lacinutrix venerupis</name>
    <dbReference type="NCBI Taxonomy" id="1486034"/>
    <lineage>
        <taxon>Bacteria</taxon>
        <taxon>Pseudomonadati</taxon>
        <taxon>Bacteroidota</taxon>
        <taxon>Flavobacteriia</taxon>
        <taxon>Flavobacteriales</taxon>
        <taxon>Flavobacteriaceae</taxon>
        <taxon>Lacinutrix</taxon>
    </lineage>
</organism>
<dbReference type="PROSITE" id="PS00092">
    <property type="entry name" value="N6_MTASE"/>
    <property type="match status" value="1"/>
</dbReference>
<dbReference type="Pfam" id="PF02926">
    <property type="entry name" value="THUMP"/>
    <property type="match status" value="1"/>
</dbReference>
<dbReference type="InterPro" id="IPR004114">
    <property type="entry name" value="THUMP_dom"/>
</dbReference>
<dbReference type="PANTHER" id="PTHR47313">
    <property type="entry name" value="RIBOSOMAL RNA LARGE SUBUNIT METHYLTRANSFERASE K/L"/>
    <property type="match status" value="1"/>
</dbReference>
<dbReference type="Gene3D" id="3.30.2130.30">
    <property type="match status" value="1"/>
</dbReference>
<dbReference type="GO" id="GO:0070043">
    <property type="term" value="F:rRNA (guanine-N7-)-methyltransferase activity"/>
    <property type="evidence" value="ECO:0007669"/>
    <property type="project" value="TreeGrafter"/>
</dbReference>